<organism evidence="4 5">
    <name type="scientific">Blastopirellula marina</name>
    <dbReference type="NCBI Taxonomy" id="124"/>
    <lineage>
        <taxon>Bacteria</taxon>
        <taxon>Pseudomonadati</taxon>
        <taxon>Planctomycetota</taxon>
        <taxon>Planctomycetia</taxon>
        <taxon>Pirellulales</taxon>
        <taxon>Pirellulaceae</taxon>
        <taxon>Blastopirellula</taxon>
    </lineage>
</organism>
<protein>
    <recommendedName>
        <fullName evidence="6">Cytochrome c domain-containing protein</fullName>
    </recommendedName>
</protein>
<dbReference type="PANTHER" id="PTHR35889">
    <property type="entry name" value="CYCLOINULO-OLIGOSACCHARIDE FRUCTANOTRANSFERASE-RELATED"/>
    <property type="match status" value="1"/>
</dbReference>
<dbReference type="RefSeq" id="WP_105329543.1">
    <property type="nucleotide sequence ID" value="NZ_PUHY01000006.1"/>
</dbReference>
<dbReference type="InterPro" id="IPR036909">
    <property type="entry name" value="Cyt_c-like_dom_sf"/>
</dbReference>
<dbReference type="SUPFAM" id="SSF46626">
    <property type="entry name" value="Cytochrome c"/>
    <property type="match status" value="1"/>
</dbReference>
<comment type="caution">
    <text evidence="4">The sequence shown here is derived from an EMBL/GenBank/DDBJ whole genome shotgun (WGS) entry which is preliminary data.</text>
</comment>
<evidence type="ECO:0000259" key="3">
    <source>
        <dbReference type="Pfam" id="PF07635"/>
    </source>
</evidence>
<gene>
    <name evidence="4" type="ORF">C5Y83_10085</name>
</gene>
<dbReference type="InterPro" id="IPR022655">
    <property type="entry name" value="DUF1553"/>
</dbReference>
<dbReference type="Pfam" id="PF07635">
    <property type="entry name" value="PSCyt1"/>
    <property type="match status" value="1"/>
</dbReference>
<feature type="domain" description="DUF1549" evidence="1">
    <location>
        <begin position="159"/>
        <end position="373"/>
    </location>
</feature>
<dbReference type="Pfam" id="PF07583">
    <property type="entry name" value="PSCyt2"/>
    <property type="match status" value="1"/>
</dbReference>
<dbReference type="OrthoDB" id="127107at2"/>
<accession>A0A2S8FVS0</accession>
<name>A0A2S8FVS0_9BACT</name>
<dbReference type="Pfam" id="PF07587">
    <property type="entry name" value="PSD1"/>
    <property type="match status" value="1"/>
</dbReference>
<proteinExistence type="predicted"/>
<evidence type="ECO:0000313" key="4">
    <source>
        <dbReference type="EMBL" id="PQO36253.1"/>
    </source>
</evidence>
<sequence>MMSRGIIIALLLAFAANGYGQDEVHFETDVRGIFKKHCFHCHGEEETVEGGLDLRLVRWMIEGGDSGPAIVAGRSETSLIYQRLESHEMPPDASKQLSTEELAKVKRWIDGGANTARPEPETLGDEYLITDEERAHWAYQPINRPEVPRVKNTAAVANPIDAFLLVKLEKHGYQFNEPATPDQLVRRLSLDLLGLPPESQWSSELQASEDPEGWNKLVDKLLASPHYGERWGRHWLDVAGYADSEGYSDVDAERPHAWRYRDYVIRALNDGMPFDQFIREQLAGDELVSSPMNDLSPEDVKLLAATGFLRMAPDGTGGAVDDAQQARNDTIADTIHIVSSSLMSITLSCAQCHDHRYDPISQADYYRFRAVFDPAFDWQKWKNPKQRLISLYTDADRQAAAEIEKEAKVIDAAVIKKRNEFIQATFEEQLAKLPAEIHEVARTGFAIDAKKRTPEQKEIFRKHPNLNVSAGSLYLYNRKADDELKKMQKKATDVRAKKPKQQYVRALIETSEQIPTTRLFYRGDYAQPKQELTPAGLTIVRQVSGLPEIPVTSENLPTSGRRLALANYLTDPKHPLTARAIINRVWMHHFGVGLVTTPTDFGVLGERPTHPELLDWLAAEFIESGWDLKHMHRLILTSNAWRQAVRDDAELQIDDPDNRWYGGARLRRLDAETIRDSLLTISGELNTKQFGPPVPVMPDVVGRIVVGEENTNAGRPGAVVDMKGEDLRRSVFIQVRRSRPLSMMETFDQPAMSPNCDQRRPSTSATQSLMMLNSVELIDRSRKVASNLTREFPDDSTKRIESTWQTIYCRAIEKQELVDAQAFIQSVTEDLEKQAAYQAKGKKQPVRSADEEALAVLCQVLLSSNEFLYVQ</sequence>
<feature type="domain" description="Cytochrome C Planctomycete-type" evidence="3">
    <location>
        <begin position="38"/>
        <end position="92"/>
    </location>
</feature>
<reference evidence="4 5" key="1">
    <citation type="submission" date="2018-02" db="EMBL/GenBank/DDBJ databases">
        <title>Comparative genomes isolates from brazilian mangrove.</title>
        <authorList>
            <person name="Araujo J.E."/>
            <person name="Taketani R.G."/>
            <person name="Silva M.C.P."/>
            <person name="Loureco M.V."/>
            <person name="Andreote F.D."/>
        </authorList>
    </citation>
    <scope>NUCLEOTIDE SEQUENCE [LARGE SCALE GENOMIC DNA]</scope>
    <source>
        <strain evidence="4 5">Hex-1 MGV</strain>
    </source>
</reference>
<evidence type="ECO:0008006" key="6">
    <source>
        <dbReference type="Google" id="ProtNLM"/>
    </source>
</evidence>
<dbReference type="Proteomes" id="UP000238322">
    <property type="component" value="Unassembled WGS sequence"/>
</dbReference>
<evidence type="ECO:0000259" key="2">
    <source>
        <dbReference type="Pfam" id="PF07587"/>
    </source>
</evidence>
<dbReference type="InterPro" id="IPR011429">
    <property type="entry name" value="Cyt_c_Planctomycete-type"/>
</dbReference>
<dbReference type="InterPro" id="IPR011444">
    <property type="entry name" value="DUF1549"/>
</dbReference>
<dbReference type="EMBL" id="PUHY01000006">
    <property type="protein sequence ID" value="PQO36253.1"/>
    <property type="molecule type" value="Genomic_DNA"/>
</dbReference>
<evidence type="ECO:0000313" key="5">
    <source>
        <dbReference type="Proteomes" id="UP000238322"/>
    </source>
</evidence>
<dbReference type="GO" id="GO:0020037">
    <property type="term" value="F:heme binding"/>
    <property type="evidence" value="ECO:0007669"/>
    <property type="project" value="InterPro"/>
</dbReference>
<dbReference type="GO" id="GO:0009055">
    <property type="term" value="F:electron transfer activity"/>
    <property type="evidence" value="ECO:0007669"/>
    <property type="project" value="InterPro"/>
</dbReference>
<feature type="domain" description="DUF1553" evidence="2">
    <location>
        <begin position="561"/>
        <end position="823"/>
    </location>
</feature>
<dbReference type="AlphaFoldDB" id="A0A2S8FVS0"/>
<dbReference type="PANTHER" id="PTHR35889:SF3">
    <property type="entry name" value="F-BOX DOMAIN-CONTAINING PROTEIN"/>
    <property type="match status" value="1"/>
</dbReference>
<evidence type="ECO:0000259" key="1">
    <source>
        <dbReference type="Pfam" id="PF07583"/>
    </source>
</evidence>